<dbReference type="PANTHER" id="PTHR42718:SF9">
    <property type="entry name" value="MAJOR FACILITATOR SUPERFAMILY MULTIDRUG TRANSPORTER MFSC"/>
    <property type="match status" value="1"/>
</dbReference>
<feature type="transmembrane region" description="Helical" evidence="7">
    <location>
        <begin position="423"/>
        <end position="441"/>
    </location>
</feature>
<dbReference type="AlphaFoldDB" id="A0A9X0U3L7"/>
<feature type="transmembrane region" description="Helical" evidence="7">
    <location>
        <begin position="216"/>
        <end position="233"/>
    </location>
</feature>
<keyword evidence="3 7" id="KW-0812">Transmembrane</keyword>
<feature type="domain" description="Major facilitator superfamily (MFS) profile" evidence="8">
    <location>
        <begin position="30"/>
        <end position="530"/>
    </location>
</feature>
<dbReference type="GO" id="GO:0016020">
    <property type="term" value="C:membrane"/>
    <property type="evidence" value="ECO:0007669"/>
    <property type="project" value="UniProtKB-SubCell"/>
</dbReference>
<dbReference type="GO" id="GO:0022857">
    <property type="term" value="F:transmembrane transporter activity"/>
    <property type="evidence" value="ECO:0007669"/>
    <property type="project" value="InterPro"/>
</dbReference>
<dbReference type="RefSeq" id="WP_183973177.1">
    <property type="nucleotide sequence ID" value="NZ_JACHEB010000001.1"/>
</dbReference>
<comment type="caution">
    <text evidence="9">The sequence shown here is derived from an EMBL/GenBank/DDBJ whole genome shotgun (WGS) entry which is preliminary data.</text>
</comment>
<feature type="transmembrane region" description="Helical" evidence="7">
    <location>
        <begin position="348"/>
        <end position="365"/>
    </location>
</feature>
<name>A0A9X0U3L7_9BACT</name>
<evidence type="ECO:0000256" key="1">
    <source>
        <dbReference type="ARBA" id="ARBA00004141"/>
    </source>
</evidence>
<feature type="transmembrane region" description="Helical" evidence="7">
    <location>
        <begin position="150"/>
        <end position="172"/>
    </location>
</feature>
<evidence type="ECO:0000259" key="8">
    <source>
        <dbReference type="PROSITE" id="PS50850"/>
    </source>
</evidence>
<keyword evidence="10" id="KW-1185">Reference proteome</keyword>
<evidence type="ECO:0000313" key="9">
    <source>
        <dbReference type="EMBL" id="MBB5326917.1"/>
    </source>
</evidence>
<evidence type="ECO:0000313" key="10">
    <source>
        <dbReference type="Proteomes" id="UP000535182"/>
    </source>
</evidence>
<dbReference type="PANTHER" id="PTHR42718">
    <property type="entry name" value="MAJOR FACILITATOR SUPERFAMILY MULTIDRUG TRANSPORTER MFSC"/>
    <property type="match status" value="1"/>
</dbReference>
<keyword evidence="4 7" id="KW-1133">Transmembrane helix</keyword>
<evidence type="ECO:0000256" key="2">
    <source>
        <dbReference type="ARBA" id="ARBA00022448"/>
    </source>
</evidence>
<dbReference type="Pfam" id="PF07690">
    <property type="entry name" value="MFS_1"/>
    <property type="match status" value="1"/>
</dbReference>
<feature type="transmembrane region" description="Helical" evidence="7">
    <location>
        <begin position="507"/>
        <end position="525"/>
    </location>
</feature>
<feature type="transmembrane region" description="Helical" evidence="7">
    <location>
        <begin position="68"/>
        <end position="89"/>
    </location>
</feature>
<feature type="transmembrane region" description="Helical" evidence="7">
    <location>
        <begin position="283"/>
        <end position="303"/>
    </location>
</feature>
<dbReference type="InterPro" id="IPR020846">
    <property type="entry name" value="MFS_dom"/>
</dbReference>
<organism evidence="9 10">
    <name type="scientific">Tunturiibacter gelidiferens</name>
    <dbReference type="NCBI Taxonomy" id="3069689"/>
    <lineage>
        <taxon>Bacteria</taxon>
        <taxon>Pseudomonadati</taxon>
        <taxon>Acidobacteriota</taxon>
        <taxon>Terriglobia</taxon>
        <taxon>Terriglobales</taxon>
        <taxon>Acidobacteriaceae</taxon>
        <taxon>Tunturiibacter</taxon>
    </lineage>
</organism>
<evidence type="ECO:0000256" key="4">
    <source>
        <dbReference type="ARBA" id="ARBA00022989"/>
    </source>
</evidence>
<dbReference type="Proteomes" id="UP000535182">
    <property type="component" value="Unassembled WGS sequence"/>
</dbReference>
<evidence type="ECO:0000256" key="6">
    <source>
        <dbReference type="SAM" id="MobiDB-lite"/>
    </source>
</evidence>
<dbReference type="InterPro" id="IPR036259">
    <property type="entry name" value="MFS_trans_sf"/>
</dbReference>
<protein>
    <submittedName>
        <fullName evidence="9">DHA2 family multidrug resistance protein</fullName>
    </submittedName>
</protein>
<keyword evidence="2" id="KW-0813">Transport</keyword>
<dbReference type="PROSITE" id="PS50850">
    <property type="entry name" value="MFS"/>
    <property type="match status" value="1"/>
</dbReference>
<evidence type="ECO:0000256" key="3">
    <source>
        <dbReference type="ARBA" id="ARBA00022692"/>
    </source>
</evidence>
<feature type="transmembrane region" description="Helical" evidence="7">
    <location>
        <begin position="96"/>
        <end position="114"/>
    </location>
</feature>
<dbReference type="SUPFAM" id="SSF103473">
    <property type="entry name" value="MFS general substrate transporter"/>
    <property type="match status" value="1"/>
</dbReference>
<feature type="transmembrane region" description="Helical" evidence="7">
    <location>
        <begin position="381"/>
        <end position="403"/>
    </location>
</feature>
<feature type="transmembrane region" description="Helical" evidence="7">
    <location>
        <begin position="120"/>
        <end position="143"/>
    </location>
</feature>
<dbReference type="Gene3D" id="1.20.1250.20">
    <property type="entry name" value="MFS general substrate transporter like domains"/>
    <property type="match status" value="1"/>
</dbReference>
<keyword evidence="5 7" id="KW-0472">Membrane</keyword>
<sequence>MTTTETTGQSAPASPAKPVQPQSTTNPYVGIFAVFLGAGLATLSSRLLSVGLPDLRGALGISFDDASWLPTAFNMATIFSGVFVVFLNAFWGPRRILLPAAGIFTAASFLLPFAPNYQVMLALLIVAGLASGTFYSLTMTFVLTNLPKRLIIFGIAAYAADIVFVSNIATLLEGWYVDHLSWRWIFWTAALFTPLMMVCIHFGIPRRTNTDPKPSWRGFTYFSLSLALLYGALDQGQRLDWLNSGTIVAMVVAGLFLFGATIVRRMIQPNPEVNLKFLNTRNIIILATSIFVFKFMHLAAIVLVPGFLSNIQHYRPLETGHTLAWVALPMFAVVWLVATIIIHVNSRLVLALGLTVGAICCWLWSHVDTTWSGSSFEIVELLLSVGLACTYIGLVSSIVLEALEAGALTSAANAATFSGFMHLMRLFGGQVGVAAMTHFIAVREQFHSNMLGLYVQRGSWLTDHRLLMLAGGALPQSTGKQEALQRAGTALGLQVRAQAYTLATSDGFVLIIWVVIVYLLIMLFLRPGKITFAALSKMQ</sequence>
<feature type="compositionally biased region" description="Polar residues" evidence="6">
    <location>
        <begin position="1"/>
        <end position="12"/>
    </location>
</feature>
<dbReference type="EMBL" id="JACHEB010000001">
    <property type="protein sequence ID" value="MBB5326917.1"/>
    <property type="molecule type" value="Genomic_DNA"/>
</dbReference>
<feature type="region of interest" description="Disordered" evidence="6">
    <location>
        <begin position="1"/>
        <end position="22"/>
    </location>
</feature>
<feature type="transmembrane region" description="Helical" evidence="7">
    <location>
        <begin position="323"/>
        <end position="341"/>
    </location>
</feature>
<feature type="transmembrane region" description="Helical" evidence="7">
    <location>
        <begin position="28"/>
        <end position="48"/>
    </location>
</feature>
<evidence type="ECO:0000256" key="7">
    <source>
        <dbReference type="SAM" id="Phobius"/>
    </source>
</evidence>
<dbReference type="InterPro" id="IPR011701">
    <property type="entry name" value="MFS"/>
</dbReference>
<evidence type="ECO:0000256" key="5">
    <source>
        <dbReference type="ARBA" id="ARBA00023136"/>
    </source>
</evidence>
<feature type="transmembrane region" description="Helical" evidence="7">
    <location>
        <begin position="245"/>
        <end position="263"/>
    </location>
</feature>
<comment type="subcellular location">
    <subcellularLocation>
        <location evidence="1">Membrane</location>
        <topology evidence="1">Multi-pass membrane protein</topology>
    </subcellularLocation>
</comment>
<reference evidence="9 10" key="1">
    <citation type="submission" date="2020-08" db="EMBL/GenBank/DDBJ databases">
        <title>Genomic Encyclopedia of Type Strains, Phase IV (KMG-V): Genome sequencing to study the core and pangenomes of soil and plant-associated prokaryotes.</title>
        <authorList>
            <person name="Whitman W."/>
        </authorList>
    </citation>
    <scope>NUCLEOTIDE SEQUENCE [LARGE SCALE GENOMIC DNA]</scope>
    <source>
        <strain evidence="9 10">X5P2</strain>
    </source>
</reference>
<accession>A0A9X0U3L7</accession>
<proteinExistence type="predicted"/>
<gene>
    <name evidence="9" type="ORF">HDF14_000511</name>
</gene>
<feature type="transmembrane region" description="Helical" evidence="7">
    <location>
        <begin position="184"/>
        <end position="204"/>
    </location>
</feature>